<dbReference type="AlphaFoldDB" id="A0A1W6ZZX1"/>
<gene>
    <name evidence="5" type="ORF">CAK95_09390</name>
</gene>
<dbReference type="STRING" id="1235591.CAK95_09390"/>
<evidence type="ECO:0000313" key="5">
    <source>
        <dbReference type="EMBL" id="ARQ02860.1"/>
    </source>
</evidence>
<dbReference type="SUPFAM" id="SSF53659">
    <property type="entry name" value="Isocitrate/Isopropylmalate dehydrogenase-like"/>
    <property type="match status" value="1"/>
</dbReference>
<keyword evidence="6" id="KW-1185">Reference proteome</keyword>
<evidence type="ECO:0000256" key="1">
    <source>
        <dbReference type="ARBA" id="ARBA00005656"/>
    </source>
</evidence>
<evidence type="ECO:0000313" key="6">
    <source>
        <dbReference type="Proteomes" id="UP000194137"/>
    </source>
</evidence>
<dbReference type="Proteomes" id="UP000194137">
    <property type="component" value="Chromosome"/>
</dbReference>
<dbReference type="PIRSF" id="PIRSF000428">
    <property type="entry name" value="P_Ac_trans"/>
    <property type="match status" value="1"/>
</dbReference>
<keyword evidence="3" id="KW-0012">Acyltransferase</keyword>
<dbReference type="PANTHER" id="PTHR43356">
    <property type="entry name" value="PHOSPHATE ACETYLTRANSFERASE"/>
    <property type="match status" value="1"/>
</dbReference>
<dbReference type="NCBIfam" id="NF006045">
    <property type="entry name" value="PRK08190.1"/>
    <property type="match status" value="1"/>
</dbReference>
<dbReference type="InterPro" id="IPR012147">
    <property type="entry name" value="P_Ac_Bu_trans"/>
</dbReference>
<dbReference type="GO" id="GO:0016746">
    <property type="term" value="F:acyltransferase activity"/>
    <property type="evidence" value="ECO:0007669"/>
    <property type="project" value="UniProtKB-KW"/>
</dbReference>
<dbReference type="PANTHER" id="PTHR43356:SF2">
    <property type="entry name" value="PHOSPHATE ACETYLTRANSFERASE"/>
    <property type="match status" value="1"/>
</dbReference>
<comment type="similarity">
    <text evidence="1">Belongs to the phosphate acetyltransferase and butyryltransferase family.</text>
</comment>
<dbReference type="InterPro" id="IPR002505">
    <property type="entry name" value="PTA_PTB"/>
</dbReference>
<protein>
    <recommendedName>
        <fullName evidence="4">Phosphate acetyl/butaryl transferase domain-containing protein</fullName>
    </recommendedName>
</protein>
<accession>A0A1W6ZZX1</accession>
<reference evidence="5 6" key="1">
    <citation type="submission" date="2017-05" db="EMBL/GenBank/DDBJ databases">
        <title>Full genome sequence of Pseudorhodoplanes sinuspersici.</title>
        <authorList>
            <person name="Dastgheib S.M.M."/>
            <person name="Shavandi M."/>
            <person name="Tirandaz H."/>
        </authorList>
    </citation>
    <scope>NUCLEOTIDE SEQUENCE [LARGE SCALE GENOMIC DNA]</scope>
    <source>
        <strain evidence="5 6">RIPI110</strain>
    </source>
</reference>
<evidence type="ECO:0000256" key="2">
    <source>
        <dbReference type="ARBA" id="ARBA00022679"/>
    </source>
</evidence>
<dbReference type="OrthoDB" id="9800237at2"/>
<proteinExistence type="inferred from homology"/>
<dbReference type="KEGG" id="psin:CAK95_09390"/>
<dbReference type="InterPro" id="IPR050500">
    <property type="entry name" value="Phos_Acetyltrans/Butyryltrans"/>
</dbReference>
<keyword evidence="2" id="KW-0808">Transferase</keyword>
<organism evidence="5 6">
    <name type="scientific">Pseudorhodoplanes sinuspersici</name>
    <dbReference type="NCBI Taxonomy" id="1235591"/>
    <lineage>
        <taxon>Bacteria</taxon>
        <taxon>Pseudomonadati</taxon>
        <taxon>Pseudomonadota</taxon>
        <taxon>Alphaproteobacteria</taxon>
        <taxon>Hyphomicrobiales</taxon>
        <taxon>Pseudorhodoplanes</taxon>
    </lineage>
</organism>
<evidence type="ECO:0000259" key="4">
    <source>
        <dbReference type="Pfam" id="PF01515"/>
    </source>
</evidence>
<dbReference type="Gene3D" id="3.40.718.10">
    <property type="entry name" value="Isopropylmalate Dehydrogenase"/>
    <property type="match status" value="1"/>
</dbReference>
<feature type="domain" description="Phosphate acetyl/butaryl transferase" evidence="4">
    <location>
        <begin position="82"/>
        <end position="297"/>
    </location>
</feature>
<dbReference type="EMBL" id="CP021112">
    <property type="protein sequence ID" value="ARQ02860.1"/>
    <property type="molecule type" value="Genomic_DNA"/>
</dbReference>
<dbReference type="Pfam" id="PF01515">
    <property type="entry name" value="PTA_PTB"/>
    <property type="match status" value="1"/>
</dbReference>
<evidence type="ECO:0000256" key="3">
    <source>
        <dbReference type="ARBA" id="ARBA00023315"/>
    </source>
</evidence>
<name>A0A1W6ZZX1_9HYPH</name>
<sequence>MLCERPFSCPDTLLSGIPDSAEPMAVVAANSTVVLESVREASTRGLIEPILIGCSPLIARLAEEMEWHLDGIRIVPAASEEEAAHIGVSMIRSGAARLLMKGHLHTDILMRAVLHRYDGLRTNRRISHVFHMSVPYSQRELMITDAAVNVAPDLQTKLDIVLNASDLARALGHERPRVALLSATEQPSNGIPSSIEAAAVMKLLIKNGCHFDVYGPLAFDNAVSPAAARLKGIDHPVAGNADILVVPNIETGNALFKMMVHFMGATAGGVVLGAAAPIVLTSRADPAEARLAATALARRMIAVAATT</sequence>